<dbReference type="InterPro" id="IPR040151">
    <property type="entry name" value="Gfd2/YDR514C-like"/>
</dbReference>
<keyword evidence="3" id="KW-1185">Reference proteome</keyword>
<dbReference type="PANTHER" id="PTHR28083:SF1">
    <property type="entry name" value="GOOD FOR FULL DBP5 ACTIVITY PROTEIN 2"/>
    <property type="match status" value="1"/>
</dbReference>
<comment type="caution">
    <text evidence="2">The sequence shown here is derived from an EMBL/GenBank/DDBJ whole genome shotgun (WGS) entry which is preliminary data.</text>
</comment>
<dbReference type="InterPro" id="IPR048519">
    <property type="entry name" value="Gfd2/YDR514C-like_C"/>
</dbReference>
<reference evidence="2 3" key="1">
    <citation type="submission" date="2016-07" db="EMBL/GenBank/DDBJ databases">
        <title>Pervasive Adenine N6-methylation of Active Genes in Fungi.</title>
        <authorList>
            <consortium name="DOE Joint Genome Institute"/>
            <person name="Mondo S.J."/>
            <person name="Dannebaum R.O."/>
            <person name="Kuo R.C."/>
            <person name="Labutti K."/>
            <person name="Haridas S."/>
            <person name="Kuo A."/>
            <person name="Salamov A."/>
            <person name="Ahrendt S.R."/>
            <person name="Lipzen A."/>
            <person name="Sullivan W."/>
            <person name="Andreopoulos W.B."/>
            <person name="Clum A."/>
            <person name="Lindquist E."/>
            <person name="Daum C."/>
            <person name="Ramamoorthy G.K."/>
            <person name="Gryganskyi A."/>
            <person name="Culley D."/>
            <person name="Magnuson J.K."/>
            <person name="James T.Y."/>
            <person name="O'Malley M.A."/>
            <person name="Stajich J.E."/>
            <person name="Spatafora J.W."/>
            <person name="Visel A."/>
            <person name="Grigoriev I.V."/>
        </authorList>
    </citation>
    <scope>NUCLEOTIDE SEQUENCE [LARGE SCALE GENOMIC DNA]</scope>
    <source>
        <strain evidence="2 3">NRRL 3301</strain>
    </source>
</reference>
<gene>
    <name evidence="2" type="ORF">DM01DRAFT_1178851</name>
</gene>
<dbReference type="InterPro" id="IPR012337">
    <property type="entry name" value="RNaseH-like_sf"/>
</dbReference>
<sequence>MQNENAYTDLERLKDTWVEPLRSELSKAFYHFFKPDNLFHTDSPCHMMPLFLCVPLSTADFGIYIQTNHAQQLAQILATTINLPSAPAIPHHLVVPSSALESNMTTFHMRSGRDFLNLKKKVKQAKKQRERHVNAYESWDRASRLLAARQYVFISLDIEAYEADHSILLEIGWSMYDSRLDRYMDQHYMIDQYRHLANGKYVSDERLHFQFGTSVWSSLKQALEELYKDMAWATQRDGSFVLVGHGLDSDLRYLGKAGFKWPAVQAGHSLSVDFSYPLATHGVTKVEDSAVRTIINTETLYGVHKNDLLQPSSLGKCLVDLDIPYRHLHNAGNDAHYTMALMKLLLDLST</sequence>
<dbReference type="GO" id="GO:0005634">
    <property type="term" value="C:nucleus"/>
    <property type="evidence" value="ECO:0007669"/>
    <property type="project" value="TreeGrafter"/>
</dbReference>
<dbReference type="Proteomes" id="UP000242146">
    <property type="component" value="Unassembled WGS sequence"/>
</dbReference>
<dbReference type="SUPFAM" id="SSF53098">
    <property type="entry name" value="Ribonuclease H-like"/>
    <property type="match status" value="1"/>
</dbReference>
<protein>
    <recommendedName>
        <fullName evidence="1">Gfd2/YDR514C-like C-terminal domain-containing protein</fullName>
    </recommendedName>
</protein>
<dbReference type="OrthoDB" id="5953249at2759"/>
<evidence type="ECO:0000313" key="3">
    <source>
        <dbReference type="Proteomes" id="UP000242146"/>
    </source>
</evidence>
<name>A0A1X2G4J5_9FUNG</name>
<dbReference type="AlphaFoldDB" id="A0A1X2G4J5"/>
<evidence type="ECO:0000313" key="2">
    <source>
        <dbReference type="EMBL" id="ORX44786.1"/>
    </source>
</evidence>
<accession>A0A1X2G4J5</accession>
<dbReference type="Gene3D" id="3.30.420.10">
    <property type="entry name" value="Ribonuclease H-like superfamily/Ribonuclease H"/>
    <property type="match status" value="1"/>
</dbReference>
<dbReference type="STRING" id="101127.A0A1X2G4J5"/>
<evidence type="ECO:0000259" key="1">
    <source>
        <dbReference type="Pfam" id="PF21762"/>
    </source>
</evidence>
<organism evidence="2 3">
    <name type="scientific">Hesseltinella vesiculosa</name>
    <dbReference type="NCBI Taxonomy" id="101127"/>
    <lineage>
        <taxon>Eukaryota</taxon>
        <taxon>Fungi</taxon>
        <taxon>Fungi incertae sedis</taxon>
        <taxon>Mucoromycota</taxon>
        <taxon>Mucoromycotina</taxon>
        <taxon>Mucoromycetes</taxon>
        <taxon>Mucorales</taxon>
        <taxon>Cunninghamellaceae</taxon>
        <taxon>Hesseltinella</taxon>
    </lineage>
</organism>
<dbReference type="EMBL" id="MCGT01000046">
    <property type="protein sequence ID" value="ORX44786.1"/>
    <property type="molecule type" value="Genomic_DNA"/>
</dbReference>
<feature type="domain" description="Gfd2/YDR514C-like C-terminal" evidence="1">
    <location>
        <begin position="152"/>
        <end position="343"/>
    </location>
</feature>
<dbReference type="GO" id="GO:0003676">
    <property type="term" value="F:nucleic acid binding"/>
    <property type="evidence" value="ECO:0007669"/>
    <property type="project" value="InterPro"/>
</dbReference>
<proteinExistence type="predicted"/>
<dbReference type="PANTHER" id="PTHR28083">
    <property type="entry name" value="GOOD FOR FULL DBP5 ACTIVITY PROTEIN 2"/>
    <property type="match status" value="1"/>
</dbReference>
<dbReference type="InterPro" id="IPR036397">
    <property type="entry name" value="RNaseH_sf"/>
</dbReference>
<dbReference type="Pfam" id="PF21762">
    <property type="entry name" value="DEDDh_C"/>
    <property type="match status" value="1"/>
</dbReference>